<dbReference type="PANTHER" id="PTHR43682:SF1">
    <property type="entry name" value="LACTATE UTILIZATION PROTEIN C"/>
    <property type="match status" value="1"/>
</dbReference>
<dbReference type="EMBL" id="JAVLVT010000001">
    <property type="protein sequence ID" value="MDS1269201.1"/>
    <property type="molecule type" value="Genomic_DNA"/>
</dbReference>
<dbReference type="Proteomes" id="UP001250214">
    <property type="component" value="Unassembled WGS sequence"/>
</dbReference>
<evidence type="ECO:0000259" key="1">
    <source>
        <dbReference type="Pfam" id="PF02589"/>
    </source>
</evidence>
<dbReference type="Pfam" id="PF02589">
    <property type="entry name" value="LUD_dom"/>
    <property type="match status" value="1"/>
</dbReference>
<comment type="caution">
    <text evidence="2">The sequence shown here is derived from an EMBL/GenBank/DDBJ whole genome shotgun (WGS) entry which is preliminary data.</text>
</comment>
<protein>
    <submittedName>
        <fullName evidence="2">LUD domain-containing protein</fullName>
    </submittedName>
</protein>
<gene>
    <name evidence="2" type="ORF">RIF23_02695</name>
</gene>
<dbReference type="SUPFAM" id="SSF100950">
    <property type="entry name" value="NagB/RpiA/CoA transferase-like"/>
    <property type="match status" value="1"/>
</dbReference>
<dbReference type="InterPro" id="IPR037171">
    <property type="entry name" value="NagB/RpiA_transferase-like"/>
</dbReference>
<proteinExistence type="predicted"/>
<dbReference type="Gene3D" id="3.40.50.10420">
    <property type="entry name" value="NagB/RpiA/CoA transferase-like"/>
    <property type="match status" value="1"/>
</dbReference>
<accession>A0ABU2H1N1</accession>
<organism evidence="2 3">
    <name type="scientific">Lipingzhangella rawalii</name>
    <dbReference type="NCBI Taxonomy" id="2055835"/>
    <lineage>
        <taxon>Bacteria</taxon>
        <taxon>Bacillati</taxon>
        <taxon>Actinomycetota</taxon>
        <taxon>Actinomycetes</taxon>
        <taxon>Streptosporangiales</taxon>
        <taxon>Nocardiopsidaceae</taxon>
        <taxon>Lipingzhangella</taxon>
    </lineage>
</organism>
<keyword evidence="3" id="KW-1185">Reference proteome</keyword>
<sequence length="216" mass="23319">MTEARIEILNRLRSALADVPDRERPEDVTVTRDYAQAGAGSPGLRDTELVDRLQERIEGYQASVRRVGSADLASAIAAALEQRSARRVAVPDDLPGSWLARTGCELLPSTRLSHATLEAVDGVVTGCAVAVAETGTIVLDSGVAQGRRELTLLPDYHLCVVRHDQIVSGIPHALTRLDPRRPLTWISGPSATSDIEMHRVEGVHGPRTLEVLIVTT</sequence>
<feature type="domain" description="LUD" evidence="1">
    <location>
        <begin position="116"/>
        <end position="214"/>
    </location>
</feature>
<dbReference type="InterPro" id="IPR003741">
    <property type="entry name" value="LUD_dom"/>
</dbReference>
<evidence type="ECO:0000313" key="3">
    <source>
        <dbReference type="Proteomes" id="UP001250214"/>
    </source>
</evidence>
<name>A0ABU2H1N1_9ACTN</name>
<dbReference type="RefSeq" id="WP_310910706.1">
    <property type="nucleotide sequence ID" value="NZ_JAVLVT010000001.1"/>
</dbReference>
<dbReference type="InterPro" id="IPR024185">
    <property type="entry name" value="FTHF_cligase-like_sf"/>
</dbReference>
<dbReference type="PANTHER" id="PTHR43682">
    <property type="entry name" value="LACTATE UTILIZATION PROTEIN C"/>
    <property type="match status" value="1"/>
</dbReference>
<reference evidence="3" key="1">
    <citation type="submission" date="2023-07" db="EMBL/GenBank/DDBJ databases">
        <title>Novel species in the genus Lipingzhangella isolated from Sambhar Salt Lake.</title>
        <authorList>
            <person name="Jiya N."/>
            <person name="Kajale S."/>
            <person name="Sharma A."/>
        </authorList>
    </citation>
    <scope>NUCLEOTIDE SEQUENCE [LARGE SCALE GENOMIC DNA]</scope>
    <source>
        <strain evidence="3">LS1_29</strain>
    </source>
</reference>
<evidence type="ECO:0000313" key="2">
    <source>
        <dbReference type="EMBL" id="MDS1269201.1"/>
    </source>
</evidence>